<reference evidence="1" key="1">
    <citation type="journal article" date="2015" name="Nature">
        <title>Complex archaea that bridge the gap between prokaryotes and eukaryotes.</title>
        <authorList>
            <person name="Spang A."/>
            <person name="Saw J.H."/>
            <person name="Jorgensen S.L."/>
            <person name="Zaremba-Niedzwiedzka K."/>
            <person name="Martijn J."/>
            <person name="Lind A.E."/>
            <person name="van Eijk R."/>
            <person name="Schleper C."/>
            <person name="Guy L."/>
            <person name="Ettema T.J."/>
        </authorList>
    </citation>
    <scope>NUCLEOTIDE SEQUENCE</scope>
</reference>
<accession>A0A0F9L561</accession>
<sequence length="392" mass="42566">MSASGDYLVEADVDNWDVPAGLEEEFATSAVAIATDIITVTHDIATGTEISFTTTGTLPAGLELDTVYYAKREGATTIKVCSSPMNAASGSQIKITDVGTGTHTIRINWSETFATTDVTVASDQITVTNDIDTACKIRFNSSGSTPDLPDPLVVGVEYYAINVDSTHIQVATTPANAIAGTNITITDVGSGTHSLYVGEGQTEYDRQQIINRVEDLINKITGDYFVSTAFVIYRNGNDNDFLDLGLVPDILTATEIKISGVELTSTWWTYNTQAVYLDPEAVTSEESDMAELHLRLKYKRRLFPSGNGNIKITGTYGWSSIPPRVKQAAIILCKADNDPALYPDFDSHLKSEKLGDYSYTLAEGTTKYSTGIDKVDDLLREYVRKKPMLGAV</sequence>
<dbReference type="SUPFAM" id="SSF116915">
    <property type="entry name" value="Hypothetical protein YqbG"/>
    <property type="match status" value="1"/>
</dbReference>
<gene>
    <name evidence="1" type="ORF">LCGC14_1255300</name>
</gene>
<dbReference type="InterPro" id="IPR036558">
    <property type="entry name" value="YqbG-like_sf"/>
</dbReference>
<dbReference type="EMBL" id="LAZR01006914">
    <property type="protein sequence ID" value="KKM88783.1"/>
    <property type="molecule type" value="Genomic_DNA"/>
</dbReference>
<proteinExistence type="predicted"/>
<name>A0A0F9L561_9ZZZZ</name>
<evidence type="ECO:0000313" key="1">
    <source>
        <dbReference type="EMBL" id="KKM88783.1"/>
    </source>
</evidence>
<protein>
    <submittedName>
        <fullName evidence="1">Uncharacterized protein</fullName>
    </submittedName>
</protein>
<dbReference type="Gene3D" id="1.10.3230.10">
    <property type="entry name" value="YqbG-like"/>
    <property type="match status" value="1"/>
</dbReference>
<dbReference type="AlphaFoldDB" id="A0A0F9L561"/>
<organism evidence="1">
    <name type="scientific">marine sediment metagenome</name>
    <dbReference type="NCBI Taxonomy" id="412755"/>
    <lineage>
        <taxon>unclassified sequences</taxon>
        <taxon>metagenomes</taxon>
        <taxon>ecological metagenomes</taxon>
    </lineage>
</organism>
<comment type="caution">
    <text evidence="1">The sequence shown here is derived from an EMBL/GenBank/DDBJ whole genome shotgun (WGS) entry which is preliminary data.</text>
</comment>